<evidence type="ECO:0000313" key="2">
    <source>
        <dbReference type="EMBL" id="RNB46606.1"/>
    </source>
</evidence>
<dbReference type="OrthoDB" id="1736525at2"/>
<reference evidence="2 3" key="1">
    <citation type="submission" date="2018-10" db="EMBL/GenBank/DDBJ databases">
        <title>Phylogenomics of Brevibacillus.</title>
        <authorList>
            <person name="Dunlap C."/>
        </authorList>
    </citation>
    <scope>NUCLEOTIDE SEQUENCE [LARGE SCALE GENOMIC DNA]</scope>
    <source>
        <strain evidence="2 3">NRRL NRS 1219</strain>
    </source>
</reference>
<keyword evidence="4" id="KW-1185">Reference proteome</keyword>
<dbReference type="AlphaFoldDB" id="A0A3M8A660"/>
<gene>
    <name evidence="1" type="ORF">BAG01nite_44490</name>
    <name evidence="2" type="ORF">EB820_24975</name>
</gene>
<evidence type="ECO:0000313" key="1">
    <source>
        <dbReference type="EMBL" id="GED28347.1"/>
    </source>
</evidence>
<proteinExistence type="predicted"/>
<organism evidence="2 3">
    <name type="scientific">Brevibacillus agri</name>
    <dbReference type="NCBI Taxonomy" id="51101"/>
    <lineage>
        <taxon>Bacteria</taxon>
        <taxon>Bacillati</taxon>
        <taxon>Bacillota</taxon>
        <taxon>Bacilli</taxon>
        <taxon>Bacillales</taxon>
        <taxon>Paenibacillaceae</taxon>
        <taxon>Brevibacillus</taxon>
    </lineage>
</organism>
<name>A0A3M8A660_9BACL</name>
<dbReference type="EMBL" id="BJOD01000068">
    <property type="protein sequence ID" value="GED28347.1"/>
    <property type="molecule type" value="Genomic_DNA"/>
</dbReference>
<reference evidence="1 4" key="2">
    <citation type="submission" date="2019-06" db="EMBL/GenBank/DDBJ databases">
        <title>Whole genome shotgun sequence of Brevibacillus agri NBRC 15538.</title>
        <authorList>
            <person name="Hosoyama A."/>
            <person name="Uohara A."/>
            <person name="Ohji S."/>
            <person name="Ichikawa N."/>
        </authorList>
    </citation>
    <scope>NUCLEOTIDE SEQUENCE [LARGE SCALE GENOMIC DNA]</scope>
    <source>
        <strain evidence="1 4">NBRC 15538</strain>
    </source>
</reference>
<evidence type="ECO:0000313" key="3">
    <source>
        <dbReference type="Proteomes" id="UP000276178"/>
    </source>
</evidence>
<protein>
    <recommendedName>
        <fullName evidence="5">D-glucuronyl C5-epimerase C-terminal domain-containing protein</fullName>
    </recommendedName>
</protein>
<dbReference type="RefSeq" id="WP_122953483.1">
    <property type="nucleotide sequence ID" value="NZ_BJOD01000068.1"/>
</dbReference>
<dbReference type="EMBL" id="RHHN01000111">
    <property type="protein sequence ID" value="RNB46606.1"/>
    <property type="molecule type" value="Genomic_DNA"/>
</dbReference>
<dbReference type="GeneID" id="82809393"/>
<dbReference type="Proteomes" id="UP000317180">
    <property type="component" value="Unassembled WGS sequence"/>
</dbReference>
<evidence type="ECO:0008006" key="5">
    <source>
        <dbReference type="Google" id="ProtNLM"/>
    </source>
</evidence>
<sequence length="475" mass="55632">MSKAPRKWLVLLALFMLVVPFLLEGQKTHGFEKPIVMALETEKDFGLLKEKTYLFSNDDIYWIKRIEAKKNSSPYKLTLYIPGRNGVFRYTDYQDSKKDKIVWKIVKLDEIETLPLSTGFIETSGKNLWIGMPNVYSQLGKGTMEEKYNLSKEIKVAKDEKGYNLEVTLPVYQGLISEVWALESDAQLVPWNYKKMSDVWLALDLTSKGKWSYDGYYIKTPESYLPHTAYSFWRIPENYILKSLLYTGESRAADDMGYVMLDTALQNQNKQGYWDTLPLSTWLQKDYLIQDGFFDTRFNIGAADLFLEGCRKYGERKFCGATQRFMNYFKSHAVKNKYIVRGSRDGWLVPDYAHPNGNKPTHVSLNHQLAEINYLYKMYNHFKDPSYKELAENLLYGVTNLGSRWIAKNGDLHYAYFGNGEFGRTDYPYLTYNDLLETQKWHRIIYGSDNNEINILINNKEKWMQNNNVRNPFRQ</sequence>
<accession>A0A3M8A660</accession>
<evidence type="ECO:0000313" key="4">
    <source>
        <dbReference type="Proteomes" id="UP000317180"/>
    </source>
</evidence>
<comment type="caution">
    <text evidence="2">The sequence shown here is derived from an EMBL/GenBank/DDBJ whole genome shotgun (WGS) entry which is preliminary data.</text>
</comment>
<dbReference type="Proteomes" id="UP000276178">
    <property type="component" value="Unassembled WGS sequence"/>
</dbReference>